<name>A0A4R2MR54_RUBGE</name>
<evidence type="ECO:0000313" key="2">
    <source>
        <dbReference type="Proteomes" id="UP000295106"/>
    </source>
</evidence>
<dbReference type="InterPro" id="IPR008861">
    <property type="entry name" value="GpX-like"/>
</dbReference>
<sequence length="68" mass="7221">MQVRALQGDTVDALCWRHLGRTQGVVEATLELNKGLAASSVLAAGQLVELAEPAASTTTTRSTVQLWE</sequence>
<dbReference type="OrthoDB" id="8759063at2"/>
<evidence type="ECO:0000313" key="1">
    <source>
        <dbReference type="EMBL" id="TCP05686.1"/>
    </source>
</evidence>
<gene>
    <name evidence="1" type="ORF">EV684_101560</name>
</gene>
<comment type="caution">
    <text evidence="1">The sequence shown here is derived from an EMBL/GenBank/DDBJ whole genome shotgun (WGS) entry which is preliminary data.</text>
</comment>
<proteinExistence type="predicted"/>
<dbReference type="RefSeq" id="WP_132644670.1">
    <property type="nucleotide sequence ID" value="NZ_NRRI01000002.1"/>
</dbReference>
<dbReference type="AlphaFoldDB" id="A0A4R2MR54"/>
<accession>A0A4R2MR54</accession>
<dbReference type="Proteomes" id="UP000295106">
    <property type="component" value="Unassembled WGS sequence"/>
</dbReference>
<dbReference type="Pfam" id="PF05489">
    <property type="entry name" value="Phage_tail_X"/>
    <property type="match status" value="1"/>
</dbReference>
<dbReference type="EMBL" id="SLXD01000001">
    <property type="protein sequence ID" value="TCP05686.1"/>
    <property type="molecule type" value="Genomic_DNA"/>
</dbReference>
<protein>
    <submittedName>
        <fullName evidence="1">Phage tail protein X</fullName>
    </submittedName>
</protein>
<organism evidence="1 2">
    <name type="scientific">Rubrivivax gelatinosus</name>
    <name type="common">Rhodocyclus gelatinosus</name>
    <name type="synonym">Rhodopseudomonas gelatinosa</name>
    <dbReference type="NCBI Taxonomy" id="28068"/>
    <lineage>
        <taxon>Bacteria</taxon>
        <taxon>Pseudomonadati</taxon>
        <taxon>Pseudomonadota</taxon>
        <taxon>Betaproteobacteria</taxon>
        <taxon>Burkholderiales</taxon>
        <taxon>Sphaerotilaceae</taxon>
        <taxon>Rubrivivax</taxon>
    </lineage>
</organism>
<reference evidence="1 2" key="1">
    <citation type="submission" date="2019-03" db="EMBL/GenBank/DDBJ databases">
        <title>Genomic Encyclopedia of Type Strains, Phase IV (KMG-IV): sequencing the most valuable type-strain genomes for metagenomic binning, comparative biology and taxonomic classification.</title>
        <authorList>
            <person name="Goeker M."/>
        </authorList>
    </citation>
    <scope>NUCLEOTIDE SEQUENCE [LARGE SCALE GENOMIC DNA]</scope>
    <source>
        <strain evidence="1 2">DSM 1709</strain>
    </source>
</reference>